<evidence type="ECO:0000313" key="3">
    <source>
        <dbReference type="Proteomes" id="UP001652461"/>
    </source>
</evidence>
<keyword evidence="3" id="KW-1185">Reference proteome</keyword>
<comment type="caution">
    <text evidence="2">The sequence shown here is derived from an EMBL/GenBank/DDBJ whole genome shotgun (WGS) entry which is preliminary data.</text>
</comment>
<accession>A0ABT2RWB7</accession>
<dbReference type="RefSeq" id="WP_158363038.1">
    <property type="nucleotide sequence ID" value="NZ_JAOQKC010000007.1"/>
</dbReference>
<sequence length="659" mass="71850">MGLGDWYQERKAKKTAKKEAARLAAGQARQAAEEEKKRQQEAQAQQSMGYTRNYIQMLERMQGAGDRKGYQNLAAMREQLVQGMGNSPHAQILTDALNASLKAADERISRAEKQEGHKETIRKERKTPLETLIRKEQTMTDGRKFKPEGEAAAAGTDLNQEEKLKESRGKIAKNKFKNLPGAVWEAVKDAFSDWKTGLNTVYDKLTGTMDVGAGSSGVGGDSSDIQEMEKVMKDMTDADTGGAGITGAVFSGVSTILKCVKTGITIVGAIKNEKDNKTEITLDKQERFQVVRGLLHDIVEIINGFGTVFGPATKMIPFYNSILGIVSNSAAVLADVTDVVANSIFHHNMRKRCKMLYQNMVDKKTKYEKSGDTTAAQAYTVRNKSSAIDKQRRNLLGKIAKENQGDDSVGGKIRIVKAASLRSRNDTIYREAQYGVGARIQALDEKIHGQGSISPEERIRLKTQKRELEAMETMEQYREADKAEKKMRKALLHNVESVITGGTNVVANGLKLAGEIASATGVGVMAGAGLYTAGMATGIAEGSYELARGGGSLIYKSIRYMAGTSDNKATTREDMAISLIERMHEVGTSAVWDATAGGFKDDRGLDQVEAHQLARQGKNVDHLHGILRSGLDATMTELIGSKDRTELKQNIASAFGQPD</sequence>
<reference evidence="2 3" key="1">
    <citation type="journal article" date="2021" name="ISME Commun">
        <title>Automated analysis of genomic sequences facilitates high-throughput and comprehensive description of bacteria.</title>
        <authorList>
            <person name="Hitch T.C.A."/>
        </authorList>
    </citation>
    <scope>NUCLEOTIDE SEQUENCE [LARGE SCALE GENOMIC DNA]</scope>
    <source>
        <strain evidence="2 3">Sanger_04</strain>
    </source>
</reference>
<protein>
    <submittedName>
        <fullName evidence="2">Uncharacterized protein</fullName>
    </submittedName>
</protein>
<organism evidence="2 3">
    <name type="scientific">Laedolimicola ammoniilytica</name>
    <dbReference type="NCBI Taxonomy" id="2981771"/>
    <lineage>
        <taxon>Bacteria</taxon>
        <taxon>Bacillati</taxon>
        <taxon>Bacillota</taxon>
        <taxon>Clostridia</taxon>
        <taxon>Lachnospirales</taxon>
        <taxon>Lachnospiraceae</taxon>
        <taxon>Laedolimicola</taxon>
    </lineage>
</organism>
<name>A0ABT2RWB7_9FIRM</name>
<proteinExistence type="predicted"/>
<gene>
    <name evidence="2" type="ORF">OCV63_06810</name>
</gene>
<dbReference type="EMBL" id="JAOQKC010000007">
    <property type="protein sequence ID" value="MCU6696606.1"/>
    <property type="molecule type" value="Genomic_DNA"/>
</dbReference>
<dbReference type="Proteomes" id="UP001652461">
    <property type="component" value="Unassembled WGS sequence"/>
</dbReference>
<feature type="region of interest" description="Disordered" evidence="1">
    <location>
        <begin position="17"/>
        <end position="49"/>
    </location>
</feature>
<evidence type="ECO:0000256" key="1">
    <source>
        <dbReference type="SAM" id="MobiDB-lite"/>
    </source>
</evidence>
<feature type="compositionally biased region" description="Basic and acidic residues" evidence="1">
    <location>
        <begin position="31"/>
        <end position="40"/>
    </location>
</feature>
<evidence type="ECO:0000313" key="2">
    <source>
        <dbReference type="EMBL" id="MCU6696606.1"/>
    </source>
</evidence>